<reference evidence="2 3" key="1">
    <citation type="journal article" date="2013" name="Science">
        <title>Pandoraviruses: amoeba viruses with genomes up to 2.5 Mb reaching that of parasitic eukaryotes.</title>
        <authorList>
            <person name="Philippe N."/>
            <person name="Legendre M."/>
            <person name="Doutre G."/>
            <person name="Coute Y."/>
            <person name="Poirot O."/>
            <person name="Lescot M."/>
            <person name="Arslan D."/>
            <person name="Seltzer V."/>
            <person name="Bertaux L."/>
            <person name="Bruley C."/>
            <person name="Garin J."/>
            <person name="Claverie J.M."/>
            <person name="Abergel C."/>
        </authorList>
    </citation>
    <scope>NUCLEOTIDE SEQUENCE [LARGE SCALE GENOMIC DNA]</scope>
</reference>
<evidence type="ECO:0000313" key="3">
    <source>
        <dbReference type="Proteomes" id="UP000204584"/>
    </source>
</evidence>
<name>S4VW15_9VIRU</name>
<dbReference type="EMBL" id="KC977571">
    <property type="protein sequence ID" value="AGO84533.2"/>
    <property type="molecule type" value="Genomic_DNA"/>
</dbReference>
<dbReference type="Proteomes" id="UP000204584">
    <property type="component" value="Segment"/>
</dbReference>
<feature type="region of interest" description="Disordered" evidence="1">
    <location>
        <begin position="1"/>
        <end position="20"/>
    </location>
</feature>
<proteinExistence type="predicted"/>
<gene>
    <name evidence="2" type="ORF">psal_cds_639</name>
</gene>
<organism evidence="2 3">
    <name type="scientific">Pandoravirus salinus</name>
    <dbReference type="NCBI Taxonomy" id="1349410"/>
    <lineage>
        <taxon>Viruses</taxon>
        <taxon>Pandoravirus</taxon>
    </lineage>
</organism>
<dbReference type="GeneID" id="16606320"/>
<evidence type="ECO:0000313" key="2">
    <source>
        <dbReference type="EMBL" id="AGO84533.2"/>
    </source>
</evidence>
<accession>S4VW15</accession>
<sequence>MERHSPTETPNACRAVAPPPTVSTPHLPPEVWTLILIGALDARWQFSARAVCRLWRDVIANEPGRNLGATAPTNRPRSCAIVRASSIMTLRPYADPATLVAFCLLSAGSTRDAPSAPVRPLYRRDVLLGLLASRDCVFVDYALEDLGRCLAARLSSSASAIAPVCNCMAHNQVDSAGGHQRRPSHCLYETKRWDDQDHVATNLYYRRATSVAMRAGGIDLLRRVAWRLDGFDPLRHIDPVDVIAADCVGALALIDPPSGAFWREGYAVALRAFAVPAVWHEAGRADAAAIVARLLDDAAESDARAVSASASTQNTCARATARPVPIPSALRGPGPTMAARVAVVYGNTRVLDVLAARPGIGAVSTARGLDDLARRAASACNSRGFAWCLSALGRMGVGIDIVGMACDAVMGPWIDSGPRVAWDTDGVVRFLDWLCHAEDHRFGGVLATPDAVREISRCAGHPRWLITNGHGQGSVARHARAIATFFQSRSLGAALGAGPAVPAQQPSRL</sequence>
<dbReference type="InterPro" id="IPR036047">
    <property type="entry name" value="F-box-like_dom_sf"/>
</dbReference>
<evidence type="ECO:0000256" key="1">
    <source>
        <dbReference type="SAM" id="MobiDB-lite"/>
    </source>
</evidence>
<keyword evidence="3" id="KW-1185">Reference proteome</keyword>
<dbReference type="KEGG" id="vg:16606320"/>
<protein>
    <submittedName>
        <fullName evidence="2">F-box domain containing protein</fullName>
    </submittedName>
</protein>
<dbReference type="SUPFAM" id="SSF81383">
    <property type="entry name" value="F-box domain"/>
    <property type="match status" value="1"/>
</dbReference>
<dbReference type="RefSeq" id="YP_008437605.2">
    <property type="nucleotide sequence ID" value="NC_022098.1"/>
</dbReference>